<dbReference type="RefSeq" id="WP_345142160.1">
    <property type="nucleotide sequence ID" value="NZ_BAABAT010000063.1"/>
</dbReference>
<keyword evidence="9" id="KW-1185">Reference proteome</keyword>
<dbReference type="InterPro" id="IPR014284">
    <property type="entry name" value="RNA_pol_sigma-70_dom"/>
</dbReference>
<dbReference type="EMBL" id="BAABAT010000063">
    <property type="protein sequence ID" value="GAA4263222.1"/>
    <property type="molecule type" value="Genomic_DNA"/>
</dbReference>
<dbReference type="SUPFAM" id="SSF88659">
    <property type="entry name" value="Sigma3 and sigma4 domains of RNA polymerase sigma factors"/>
    <property type="match status" value="1"/>
</dbReference>
<evidence type="ECO:0000256" key="5">
    <source>
        <dbReference type="ARBA" id="ARBA00023163"/>
    </source>
</evidence>
<dbReference type="SUPFAM" id="SSF88946">
    <property type="entry name" value="Sigma2 domain of RNA polymerase sigma factors"/>
    <property type="match status" value="1"/>
</dbReference>
<sequence length="310" mass="35076">MDFRELFERHRRELHVHCYRMLASFTDADDAVQETFLRAWRHRDDFEPGTNARAWLYRIATNACLDAIRRSNRRPPSASAEVSWLQPYPDRLLDEIAPPDEQPDAVVVSRETIELAYLTTIQLLPARQRAVLLLRDVLEWSAAQTAEALELTVPAANSALQRARATLKAAPERDEMPAAPTQEERELLVRLIAAHDSADVGATVALLREDVRVTMPPLPMEYNGLAEFLPLLHRAFGEPSMGEWRLVPTSANRLPAAASYLREPGGTEFRAFKLDVIRMAGGRVAEFTTFDASLFEQFDLPGVLRESQFR</sequence>
<dbReference type="Pfam" id="PF08281">
    <property type="entry name" value="Sigma70_r4_2"/>
    <property type="match status" value="1"/>
</dbReference>
<feature type="domain" description="RNA polymerase sigma-70 region 2" evidence="6">
    <location>
        <begin position="6"/>
        <end position="74"/>
    </location>
</feature>
<accession>A0ABP8DTB6</accession>
<keyword evidence="3" id="KW-0805">Transcription regulation</keyword>
<proteinExistence type="inferred from homology"/>
<comment type="similarity">
    <text evidence="1">Belongs to the sigma-70 factor family. ECF subfamily.</text>
</comment>
<dbReference type="SUPFAM" id="SSF54427">
    <property type="entry name" value="NTF2-like"/>
    <property type="match status" value="1"/>
</dbReference>
<organism evidence="8 9">
    <name type="scientific">Dactylosporangium darangshiense</name>
    <dbReference type="NCBI Taxonomy" id="579108"/>
    <lineage>
        <taxon>Bacteria</taxon>
        <taxon>Bacillati</taxon>
        <taxon>Actinomycetota</taxon>
        <taxon>Actinomycetes</taxon>
        <taxon>Micromonosporales</taxon>
        <taxon>Micromonosporaceae</taxon>
        <taxon>Dactylosporangium</taxon>
    </lineage>
</organism>
<dbReference type="NCBIfam" id="TIGR02960">
    <property type="entry name" value="SigX5"/>
    <property type="match status" value="1"/>
</dbReference>
<dbReference type="Proteomes" id="UP001500620">
    <property type="component" value="Unassembled WGS sequence"/>
</dbReference>
<reference evidence="9" key="1">
    <citation type="journal article" date="2019" name="Int. J. Syst. Evol. Microbiol.">
        <title>The Global Catalogue of Microorganisms (GCM) 10K type strain sequencing project: providing services to taxonomists for standard genome sequencing and annotation.</title>
        <authorList>
            <consortium name="The Broad Institute Genomics Platform"/>
            <consortium name="The Broad Institute Genome Sequencing Center for Infectious Disease"/>
            <person name="Wu L."/>
            <person name="Ma J."/>
        </authorList>
    </citation>
    <scope>NUCLEOTIDE SEQUENCE [LARGE SCALE GENOMIC DNA]</scope>
    <source>
        <strain evidence="9">JCM 17441</strain>
    </source>
</reference>
<evidence type="ECO:0000256" key="1">
    <source>
        <dbReference type="ARBA" id="ARBA00010641"/>
    </source>
</evidence>
<dbReference type="InterPro" id="IPR036388">
    <property type="entry name" value="WH-like_DNA-bd_sf"/>
</dbReference>
<name>A0ABP8DTB6_9ACTN</name>
<feature type="domain" description="RNA polymerase sigma factor 70 region 4 type 2" evidence="7">
    <location>
        <begin position="116"/>
        <end position="167"/>
    </location>
</feature>
<evidence type="ECO:0000256" key="2">
    <source>
        <dbReference type="ARBA" id="ARBA00011344"/>
    </source>
</evidence>
<evidence type="ECO:0000313" key="9">
    <source>
        <dbReference type="Proteomes" id="UP001500620"/>
    </source>
</evidence>
<evidence type="ECO:0000256" key="4">
    <source>
        <dbReference type="ARBA" id="ARBA00023082"/>
    </source>
</evidence>
<gene>
    <name evidence="8" type="ORF">GCM10022255_105820</name>
</gene>
<dbReference type="InterPro" id="IPR013325">
    <property type="entry name" value="RNA_pol_sigma_r2"/>
</dbReference>
<dbReference type="InterPro" id="IPR014305">
    <property type="entry name" value="RNA_pol_sigma-G_actinobac"/>
</dbReference>
<evidence type="ECO:0000256" key="3">
    <source>
        <dbReference type="ARBA" id="ARBA00023015"/>
    </source>
</evidence>
<dbReference type="Gene3D" id="3.10.450.50">
    <property type="match status" value="1"/>
</dbReference>
<evidence type="ECO:0000259" key="6">
    <source>
        <dbReference type="Pfam" id="PF04542"/>
    </source>
</evidence>
<dbReference type="NCBIfam" id="NF006089">
    <property type="entry name" value="PRK08241.1"/>
    <property type="match status" value="1"/>
</dbReference>
<comment type="subunit">
    <text evidence="2">Interacts transiently with the RNA polymerase catalytic core formed by RpoA, RpoB, RpoC and RpoZ (2 alpha, 1 beta, 1 beta' and 1 omega subunit) to form the RNA polymerase holoenzyme that can initiate transcription.</text>
</comment>
<protein>
    <submittedName>
        <fullName evidence="8">RNA polymerase subunit sigma-70</fullName>
    </submittedName>
</protein>
<dbReference type="Gene3D" id="1.10.10.10">
    <property type="entry name" value="Winged helix-like DNA-binding domain superfamily/Winged helix DNA-binding domain"/>
    <property type="match status" value="1"/>
</dbReference>
<dbReference type="PANTHER" id="PTHR43133">
    <property type="entry name" value="RNA POLYMERASE ECF-TYPE SIGMA FACTO"/>
    <property type="match status" value="1"/>
</dbReference>
<comment type="caution">
    <text evidence="8">The sequence shown here is derived from an EMBL/GenBank/DDBJ whole genome shotgun (WGS) entry which is preliminary data.</text>
</comment>
<dbReference type="NCBIfam" id="TIGR02937">
    <property type="entry name" value="sigma70-ECF"/>
    <property type="match status" value="1"/>
</dbReference>
<dbReference type="InterPro" id="IPR013249">
    <property type="entry name" value="RNA_pol_sigma70_r4_t2"/>
</dbReference>
<keyword evidence="5" id="KW-0804">Transcription</keyword>
<dbReference type="PANTHER" id="PTHR43133:SF65">
    <property type="entry name" value="ECF RNA POLYMERASE SIGMA FACTOR SIGG"/>
    <property type="match status" value="1"/>
</dbReference>
<dbReference type="InterPro" id="IPR013324">
    <property type="entry name" value="RNA_pol_sigma_r3/r4-like"/>
</dbReference>
<dbReference type="InterPro" id="IPR039425">
    <property type="entry name" value="RNA_pol_sigma-70-like"/>
</dbReference>
<dbReference type="InterPro" id="IPR032710">
    <property type="entry name" value="NTF2-like_dom_sf"/>
</dbReference>
<dbReference type="Gene3D" id="1.10.1740.10">
    <property type="match status" value="1"/>
</dbReference>
<keyword evidence="4" id="KW-0731">Sigma factor</keyword>
<evidence type="ECO:0000313" key="8">
    <source>
        <dbReference type="EMBL" id="GAA4263222.1"/>
    </source>
</evidence>
<dbReference type="InterPro" id="IPR007627">
    <property type="entry name" value="RNA_pol_sigma70_r2"/>
</dbReference>
<dbReference type="Pfam" id="PF04542">
    <property type="entry name" value="Sigma70_r2"/>
    <property type="match status" value="1"/>
</dbReference>
<evidence type="ECO:0000259" key="7">
    <source>
        <dbReference type="Pfam" id="PF08281"/>
    </source>
</evidence>